<dbReference type="OrthoDB" id="47893at2"/>
<reference evidence="1 2" key="1">
    <citation type="submission" date="2017-05" db="EMBL/GenBank/DDBJ databases">
        <authorList>
            <person name="Varghese N."/>
            <person name="Submissions S."/>
        </authorList>
    </citation>
    <scope>NUCLEOTIDE SEQUENCE [LARGE SCALE GENOMIC DNA]</scope>
    <source>
        <strain evidence="1 2">DSM 29506</strain>
    </source>
</reference>
<keyword evidence="2" id="KW-1185">Reference proteome</keyword>
<dbReference type="RefSeq" id="WP_142491837.1">
    <property type="nucleotide sequence ID" value="NZ_FXTO01000002.1"/>
</dbReference>
<dbReference type="Gene3D" id="2.40.400.10">
    <property type="entry name" value="Acetoacetate decarboxylase-like"/>
    <property type="match status" value="1"/>
</dbReference>
<protein>
    <submittedName>
        <fullName evidence="1">Acetoacetate decarboxylase (ADC)</fullName>
    </submittedName>
</protein>
<accession>A0A521B351</accession>
<dbReference type="Proteomes" id="UP000316030">
    <property type="component" value="Unassembled WGS sequence"/>
</dbReference>
<organism evidence="1 2">
    <name type="scientific">Thalassovita litoralis</name>
    <dbReference type="NCBI Taxonomy" id="1010611"/>
    <lineage>
        <taxon>Bacteria</taxon>
        <taxon>Pseudomonadati</taxon>
        <taxon>Pseudomonadota</taxon>
        <taxon>Alphaproteobacteria</taxon>
        <taxon>Rhodobacterales</taxon>
        <taxon>Roseobacteraceae</taxon>
        <taxon>Thalassovita</taxon>
    </lineage>
</organism>
<dbReference type="SUPFAM" id="SSF160104">
    <property type="entry name" value="Acetoacetate decarboxylase-like"/>
    <property type="match status" value="1"/>
</dbReference>
<dbReference type="AlphaFoldDB" id="A0A521B351"/>
<gene>
    <name evidence="1" type="ORF">SAMN06265173_10263</name>
</gene>
<dbReference type="GO" id="GO:0016829">
    <property type="term" value="F:lyase activity"/>
    <property type="evidence" value="ECO:0007669"/>
    <property type="project" value="InterPro"/>
</dbReference>
<evidence type="ECO:0000313" key="1">
    <source>
        <dbReference type="EMBL" id="SMO41466.1"/>
    </source>
</evidence>
<dbReference type="EMBL" id="FXTO01000002">
    <property type="protein sequence ID" value="SMO41466.1"/>
    <property type="molecule type" value="Genomic_DNA"/>
</dbReference>
<proteinExistence type="predicted"/>
<dbReference type="Pfam" id="PF06314">
    <property type="entry name" value="ADC"/>
    <property type="match status" value="1"/>
</dbReference>
<name>A0A521B351_9RHOB</name>
<dbReference type="InterPro" id="IPR023375">
    <property type="entry name" value="ADC_dom_sf"/>
</dbReference>
<sequence>MGGFLFDEAARYRMPVLFGPTPGPRQGPELEQFDGSDAPFTVTGARFESDAQALTALLPAGFDLDGAPVVTVEHTILHDLQWLAGRSYSMLGVKVPVVFSGASETLRGALLLVLWENRAEPILSGREELGFNKLFCDLPDPMTVGATRTCRASWDGHGFFDLTLTDLTLADVPVSRPSDGVLHYAYMPPMGMAGPHETRTRVMLSPNPPATPSRVVSYQTGTASLSFVRSDFQQMPTMFHIVNTLHELPVRQMLGGFVMQGRGKSDLHEQRMVAQHAFTK</sequence>
<dbReference type="InterPro" id="IPR010451">
    <property type="entry name" value="Acetoacetate_decarboxylase"/>
</dbReference>
<evidence type="ECO:0000313" key="2">
    <source>
        <dbReference type="Proteomes" id="UP000316030"/>
    </source>
</evidence>